<keyword evidence="3" id="KW-0969">Cilium</keyword>
<keyword evidence="5" id="KW-0966">Cell projection</keyword>
<dbReference type="GO" id="GO:0001534">
    <property type="term" value="C:radial spoke"/>
    <property type="evidence" value="ECO:0007669"/>
    <property type="project" value="InterPro"/>
</dbReference>
<evidence type="ECO:0000256" key="5">
    <source>
        <dbReference type="ARBA" id="ARBA00023273"/>
    </source>
</evidence>
<dbReference type="Proteomes" id="UP000660262">
    <property type="component" value="Unassembled WGS sequence"/>
</dbReference>
<evidence type="ECO:0000256" key="2">
    <source>
        <dbReference type="ARBA" id="ARBA00022490"/>
    </source>
</evidence>
<feature type="region of interest" description="Disordered" evidence="6">
    <location>
        <begin position="94"/>
        <end position="125"/>
    </location>
</feature>
<evidence type="ECO:0000313" key="7">
    <source>
        <dbReference type="EMBL" id="GHP02179.1"/>
    </source>
</evidence>
<comment type="caution">
    <text evidence="7">The sequence shown here is derived from an EMBL/GenBank/DDBJ whole genome shotgun (WGS) entry which is preliminary data.</text>
</comment>
<evidence type="ECO:0000313" key="8">
    <source>
        <dbReference type="Proteomes" id="UP000660262"/>
    </source>
</evidence>
<organism evidence="7 8">
    <name type="scientific">Pycnococcus provasolii</name>
    <dbReference type="NCBI Taxonomy" id="41880"/>
    <lineage>
        <taxon>Eukaryota</taxon>
        <taxon>Viridiplantae</taxon>
        <taxon>Chlorophyta</taxon>
        <taxon>Pseudoscourfieldiophyceae</taxon>
        <taxon>Pseudoscourfieldiales</taxon>
        <taxon>Pycnococcaceae</taxon>
        <taxon>Pycnococcus</taxon>
    </lineage>
</organism>
<dbReference type="PANTHER" id="PTHR13159">
    <property type="entry name" value="RADIAL SPOKEHEAD-RELATED"/>
    <property type="match status" value="1"/>
</dbReference>
<dbReference type="GO" id="GO:0060294">
    <property type="term" value="P:cilium movement involved in cell motility"/>
    <property type="evidence" value="ECO:0007669"/>
    <property type="project" value="InterPro"/>
</dbReference>
<protein>
    <submittedName>
        <fullName evidence="7">Rsp4p protein</fullName>
    </submittedName>
</protein>
<dbReference type="OrthoDB" id="272202at2759"/>
<sequence>MAEPAPEPAIEVAGTNAQDKVPAALAYLQKAASDAGGNVYDHITDVLSKLLQEKPDKPVDLFEYSVLTKKLALDVKETPVLLPTLKETHAATTASLFSAPEPPINPETGEPEAAEPEAAEPPNEYETENVMTDASLFEACGVGLSRSEMYRVMLAVKALGEDPVVKVATVRFFGKMLGTHADYYVFETTLKEPATPEEETPEGVVPTEVNSGVNAYTYFVTTRLGDKPVQLPDTTPAAIVCARQIKKFLTGDLDAHVSAYPLFPGREAMYLRAQIARIAASTVVCPVGFFQLEGDEGTSVAKTEEFAAPETYEDVASWCYRYPHVKAQGRVEAFVFPPPEPAEGEEPAEPEEPEVSPPMLTALTEAYDDVSGDYARLVPGEEGGAPWSVVTSSMVPGVKFKVGGVKSLLWPGAAAVALGNTFANVYVGYGIKNAPFVPVPPPPVAAEFDAALVESSELPTRPDAETMPTEEEG</sequence>
<dbReference type="PANTHER" id="PTHR13159:SF0">
    <property type="entry name" value="RADIAL SPOKE HEAD 6 HOMOLOG A"/>
    <property type="match status" value="1"/>
</dbReference>
<evidence type="ECO:0000256" key="6">
    <source>
        <dbReference type="SAM" id="MobiDB-lite"/>
    </source>
</evidence>
<evidence type="ECO:0000256" key="1">
    <source>
        <dbReference type="ARBA" id="ARBA00004430"/>
    </source>
</evidence>
<keyword evidence="8" id="KW-1185">Reference proteome</keyword>
<accession>A0A830H9Q5</accession>
<dbReference type="InterPro" id="IPR006802">
    <property type="entry name" value="Radial_spoke"/>
</dbReference>
<name>A0A830H9Q5_9CHLO</name>
<dbReference type="EMBL" id="BNJQ01000002">
    <property type="protein sequence ID" value="GHP02179.1"/>
    <property type="molecule type" value="Genomic_DNA"/>
</dbReference>
<proteinExistence type="predicted"/>
<feature type="region of interest" description="Disordered" evidence="6">
    <location>
        <begin position="454"/>
        <end position="473"/>
    </location>
</feature>
<dbReference type="CDD" id="cd22963">
    <property type="entry name" value="DD_CrRSP4-like"/>
    <property type="match status" value="1"/>
</dbReference>
<dbReference type="Pfam" id="PF04712">
    <property type="entry name" value="Radial_spoke"/>
    <property type="match status" value="1"/>
</dbReference>
<reference evidence="7" key="1">
    <citation type="submission" date="2020-10" db="EMBL/GenBank/DDBJ databases">
        <title>Unveiling of a novel bifunctional photoreceptor, Dualchrome1, isolated from a cosmopolitan green alga.</title>
        <authorList>
            <person name="Suzuki S."/>
            <person name="Kawachi M."/>
        </authorList>
    </citation>
    <scope>NUCLEOTIDE SEQUENCE</scope>
    <source>
        <strain evidence="7">NIES 2893</strain>
    </source>
</reference>
<evidence type="ECO:0000256" key="4">
    <source>
        <dbReference type="ARBA" id="ARBA00023212"/>
    </source>
</evidence>
<comment type="subcellular location">
    <subcellularLocation>
        <location evidence="1">Cytoplasm</location>
        <location evidence="1">Cytoskeleton</location>
        <location evidence="1">Cilium axoneme</location>
    </subcellularLocation>
</comment>
<dbReference type="AlphaFoldDB" id="A0A830H9Q5"/>
<keyword evidence="2" id="KW-0963">Cytoplasm</keyword>
<dbReference type="GO" id="GO:0035082">
    <property type="term" value="P:axoneme assembly"/>
    <property type="evidence" value="ECO:0007669"/>
    <property type="project" value="TreeGrafter"/>
</dbReference>
<gene>
    <name evidence="7" type="ORF">PPROV_000093600</name>
</gene>
<evidence type="ECO:0000256" key="3">
    <source>
        <dbReference type="ARBA" id="ARBA00023069"/>
    </source>
</evidence>
<feature type="compositionally biased region" description="Acidic residues" evidence="6">
    <location>
        <begin position="109"/>
        <end position="125"/>
    </location>
</feature>
<keyword evidence="4" id="KW-0206">Cytoskeleton</keyword>